<sequence>MGGSKDVCGSCSEPFGGLQYVHCSGPCGARLHCKFKDLVGHDYEFFMSNGTITWYAPGCSGRHWPSPPASLAREQTPPAPLGCCGCHAGPAEVKVSSCVPGPLGLLAGGLQEWQLSASSTRMPECQLRFSRVLELPSKGAWCPARDADTEWIQVDLGADARVTGLLTQGRGDGREWVSSFSVSYSMDAFHWKHCLDANGHRKVFLGNSDSHSLKLSYLDPPLQTRFLRLHVLQWHGRPSMRFEPLGCQECNQVLSVPPVSRLTASSWRPWHPQQGSCSPDEGQLFSKGGWCALRNNGNQWLQVDLGPPTRVTGVATKGRGDPRRKHWTTAYLLSYSNDSLRWHHYKDDNHLDPKASTRAYSSLKGLGLLFIRSELQTTPRYGLTN</sequence>
<organism evidence="1 2">
    <name type="scientific">Ixodes persulcatus</name>
    <name type="common">Taiga tick</name>
    <dbReference type="NCBI Taxonomy" id="34615"/>
    <lineage>
        <taxon>Eukaryota</taxon>
        <taxon>Metazoa</taxon>
        <taxon>Ecdysozoa</taxon>
        <taxon>Arthropoda</taxon>
        <taxon>Chelicerata</taxon>
        <taxon>Arachnida</taxon>
        <taxon>Acari</taxon>
        <taxon>Parasitiformes</taxon>
        <taxon>Ixodida</taxon>
        <taxon>Ixodoidea</taxon>
        <taxon>Ixodidae</taxon>
        <taxon>Ixodinae</taxon>
        <taxon>Ixodes</taxon>
    </lineage>
</organism>
<name>A0AC60Q9X0_IXOPE</name>
<proteinExistence type="predicted"/>
<evidence type="ECO:0000313" key="1">
    <source>
        <dbReference type="EMBL" id="KAG0430790.1"/>
    </source>
</evidence>
<dbReference type="Proteomes" id="UP000805193">
    <property type="component" value="Unassembled WGS sequence"/>
</dbReference>
<gene>
    <name evidence="1" type="ORF">HPB47_022386</name>
</gene>
<protein>
    <submittedName>
        <fullName evidence="1">Uncharacterized protein</fullName>
    </submittedName>
</protein>
<accession>A0AC60Q9X0</accession>
<comment type="caution">
    <text evidence="1">The sequence shown here is derived from an EMBL/GenBank/DDBJ whole genome shotgun (WGS) entry which is preliminary data.</text>
</comment>
<reference evidence="1 2" key="1">
    <citation type="journal article" date="2020" name="Cell">
        <title>Large-Scale Comparative Analyses of Tick Genomes Elucidate Their Genetic Diversity and Vector Capacities.</title>
        <authorList>
            <consortium name="Tick Genome and Microbiome Consortium (TIGMIC)"/>
            <person name="Jia N."/>
            <person name="Wang J."/>
            <person name="Shi W."/>
            <person name="Du L."/>
            <person name="Sun Y."/>
            <person name="Zhan W."/>
            <person name="Jiang J.F."/>
            <person name="Wang Q."/>
            <person name="Zhang B."/>
            <person name="Ji P."/>
            <person name="Bell-Sakyi L."/>
            <person name="Cui X.M."/>
            <person name="Yuan T.T."/>
            <person name="Jiang B.G."/>
            <person name="Yang W.F."/>
            <person name="Lam T.T."/>
            <person name="Chang Q.C."/>
            <person name="Ding S.J."/>
            <person name="Wang X.J."/>
            <person name="Zhu J.G."/>
            <person name="Ruan X.D."/>
            <person name="Zhao L."/>
            <person name="Wei J.T."/>
            <person name="Ye R.Z."/>
            <person name="Que T.C."/>
            <person name="Du C.H."/>
            <person name="Zhou Y.H."/>
            <person name="Cheng J.X."/>
            <person name="Dai P.F."/>
            <person name="Guo W.B."/>
            <person name="Han X.H."/>
            <person name="Huang E.J."/>
            <person name="Li L.F."/>
            <person name="Wei W."/>
            <person name="Gao Y.C."/>
            <person name="Liu J.Z."/>
            <person name="Shao H.Z."/>
            <person name="Wang X."/>
            <person name="Wang C.C."/>
            <person name="Yang T.C."/>
            <person name="Huo Q.B."/>
            <person name="Li W."/>
            <person name="Chen H.Y."/>
            <person name="Chen S.E."/>
            <person name="Zhou L.G."/>
            <person name="Ni X.B."/>
            <person name="Tian J.H."/>
            <person name="Sheng Y."/>
            <person name="Liu T."/>
            <person name="Pan Y.S."/>
            <person name="Xia L.Y."/>
            <person name="Li J."/>
            <person name="Zhao F."/>
            <person name="Cao W.C."/>
        </authorList>
    </citation>
    <scope>NUCLEOTIDE SEQUENCE [LARGE SCALE GENOMIC DNA]</scope>
    <source>
        <strain evidence="1">Iper-2018</strain>
    </source>
</reference>
<evidence type="ECO:0000313" key="2">
    <source>
        <dbReference type="Proteomes" id="UP000805193"/>
    </source>
</evidence>
<keyword evidence="2" id="KW-1185">Reference proteome</keyword>
<dbReference type="EMBL" id="JABSTQ010009289">
    <property type="protein sequence ID" value="KAG0430790.1"/>
    <property type="molecule type" value="Genomic_DNA"/>
</dbReference>